<keyword evidence="6" id="KW-1185">Reference proteome</keyword>
<dbReference type="EC" id="2.7.1.218" evidence="5"/>
<evidence type="ECO:0000256" key="2">
    <source>
        <dbReference type="ARBA" id="ARBA00022679"/>
    </source>
</evidence>
<name>A0ABW0LEW7_9BACI</name>
<proteinExistence type="inferred from homology"/>
<dbReference type="PROSITE" id="PS00584">
    <property type="entry name" value="PFKB_KINASES_2"/>
    <property type="match status" value="1"/>
</dbReference>
<dbReference type="InterPro" id="IPR050306">
    <property type="entry name" value="PfkB_Carbo_kinase"/>
</dbReference>
<keyword evidence="3" id="KW-0418">Kinase</keyword>
<dbReference type="PANTHER" id="PTHR43085">
    <property type="entry name" value="HEXOKINASE FAMILY MEMBER"/>
    <property type="match status" value="1"/>
</dbReference>
<protein>
    <submittedName>
        <fullName evidence="5">Fructoselysine 6-kinase</fullName>
        <ecNumber evidence="5">2.7.1.218</ecNumber>
    </submittedName>
</protein>
<dbReference type="Pfam" id="PF00294">
    <property type="entry name" value="PfkB"/>
    <property type="match status" value="2"/>
</dbReference>
<dbReference type="PANTHER" id="PTHR43085:SF41">
    <property type="entry name" value="FRUCTOSELYSINE 6-KINASE"/>
    <property type="match status" value="1"/>
</dbReference>
<dbReference type="InterPro" id="IPR002173">
    <property type="entry name" value="Carboh/pur_kinase_PfkB_CS"/>
</dbReference>
<dbReference type="RefSeq" id="WP_144927962.1">
    <property type="nucleotide sequence ID" value="NZ_JBHSMC010000001.1"/>
</dbReference>
<dbReference type="NCBIfam" id="NF007321">
    <property type="entry name" value="PRK09813.1"/>
    <property type="match status" value="1"/>
</dbReference>
<evidence type="ECO:0000313" key="5">
    <source>
        <dbReference type="EMBL" id="MFC5463517.1"/>
    </source>
</evidence>
<organism evidence="5 6">
    <name type="scientific">Lederbergia graminis</name>
    <dbReference type="NCBI Taxonomy" id="735518"/>
    <lineage>
        <taxon>Bacteria</taxon>
        <taxon>Bacillati</taxon>
        <taxon>Bacillota</taxon>
        <taxon>Bacilli</taxon>
        <taxon>Bacillales</taxon>
        <taxon>Bacillaceae</taxon>
        <taxon>Lederbergia</taxon>
    </lineage>
</organism>
<dbReference type="Proteomes" id="UP001596147">
    <property type="component" value="Unassembled WGS sequence"/>
</dbReference>
<sequence length="259" mass="28605">MHFIAIGDNCIDYYIETKQKYVGGNALNFAVYAKQLEVESAYLGVIGNDENGKIIIDALKKEKLDTSLIKEEQGETSITEIILDNGERKFVGFVEGVFATFSLSEQEISNIKKFPYVHSAVGGKCESYFQEIKKSSIISYDFSTEKNVNRILEIAQNIDYGFISYSQEDDEIRNILQKMCAHGVKAAVATLGENGSIAFDGRKFYKCGICEAEVVDTLGAGDSFIAGFMVAISRGDYIDEALKAGAKNASKTIQYFGAW</sequence>
<comment type="caution">
    <text evidence="5">The sequence shown here is derived from an EMBL/GenBank/DDBJ whole genome shotgun (WGS) entry which is preliminary data.</text>
</comment>
<dbReference type="InterPro" id="IPR029056">
    <property type="entry name" value="Ribokinase-like"/>
</dbReference>
<dbReference type="EMBL" id="JBHSMC010000001">
    <property type="protein sequence ID" value="MFC5463517.1"/>
    <property type="molecule type" value="Genomic_DNA"/>
</dbReference>
<accession>A0ABW0LEW7</accession>
<feature type="domain" description="Carbohydrate kinase PfkB" evidence="4">
    <location>
        <begin position="167"/>
        <end position="258"/>
    </location>
</feature>
<dbReference type="SUPFAM" id="SSF53613">
    <property type="entry name" value="Ribokinase-like"/>
    <property type="match status" value="1"/>
</dbReference>
<keyword evidence="2 5" id="KW-0808">Transferase</keyword>
<gene>
    <name evidence="5" type="primary">frlD</name>
    <name evidence="5" type="ORF">ACFPM4_01985</name>
</gene>
<evidence type="ECO:0000313" key="6">
    <source>
        <dbReference type="Proteomes" id="UP001596147"/>
    </source>
</evidence>
<dbReference type="Gene3D" id="3.40.1190.20">
    <property type="match status" value="1"/>
</dbReference>
<dbReference type="GO" id="GO:0016740">
    <property type="term" value="F:transferase activity"/>
    <property type="evidence" value="ECO:0007669"/>
    <property type="project" value="UniProtKB-KW"/>
</dbReference>
<evidence type="ECO:0000256" key="1">
    <source>
        <dbReference type="ARBA" id="ARBA00010688"/>
    </source>
</evidence>
<comment type="similarity">
    <text evidence="1">Belongs to the carbohydrate kinase PfkB family.</text>
</comment>
<dbReference type="InterPro" id="IPR011611">
    <property type="entry name" value="PfkB_dom"/>
</dbReference>
<reference evidence="6" key="1">
    <citation type="journal article" date="2019" name="Int. J. Syst. Evol. Microbiol.">
        <title>The Global Catalogue of Microorganisms (GCM) 10K type strain sequencing project: providing services to taxonomists for standard genome sequencing and annotation.</title>
        <authorList>
            <consortium name="The Broad Institute Genomics Platform"/>
            <consortium name="The Broad Institute Genome Sequencing Center for Infectious Disease"/>
            <person name="Wu L."/>
            <person name="Ma J."/>
        </authorList>
    </citation>
    <scope>NUCLEOTIDE SEQUENCE [LARGE SCALE GENOMIC DNA]</scope>
    <source>
        <strain evidence="6">CGMCC 1.12237</strain>
    </source>
</reference>
<evidence type="ECO:0000259" key="4">
    <source>
        <dbReference type="Pfam" id="PF00294"/>
    </source>
</evidence>
<feature type="domain" description="Carbohydrate kinase PfkB" evidence="4">
    <location>
        <begin position="15"/>
        <end position="118"/>
    </location>
</feature>
<evidence type="ECO:0000256" key="3">
    <source>
        <dbReference type="ARBA" id="ARBA00022777"/>
    </source>
</evidence>